<dbReference type="Gramene" id="Psat05G0448200-T1">
    <property type="protein sequence ID" value="KAI5408660.1"/>
    <property type="gene ID" value="KIW84_054482"/>
</dbReference>
<comment type="caution">
    <text evidence="6">The sequence shown here is derived from an EMBL/GenBank/DDBJ whole genome shotgun (WGS) entry which is preliminary data.</text>
</comment>
<dbReference type="AlphaFoldDB" id="A0A9D4WVR1"/>
<dbReference type="InterPro" id="IPR036890">
    <property type="entry name" value="HATPase_C_sf"/>
</dbReference>
<dbReference type="SUPFAM" id="SSF55874">
    <property type="entry name" value="ATPase domain of HSP90 chaperone/DNA topoisomerase II/histidine kinase"/>
    <property type="match status" value="1"/>
</dbReference>
<evidence type="ECO:0000313" key="7">
    <source>
        <dbReference type="Proteomes" id="UP001058974"/>
    </source>
</evidence>
<accession>A0A9D4WVR1</accession>
<evidence type="ECO:0000256" key="4">
    <source>
        <dbReference type="ARBA" id="ARBA00023186"/>
    </source>
</evidence>
<name>A0A9D4WVR1_PEA</name>
<evidence type="ECO:0000256" key="3">
    <source>
        <dbReference type="ARBA" id="ARBA00022840"/>
    </source>
</evidence>
<dbReference type="EMBL" id="JAMSHJ010000005">
    <property type="protein sequence ID" value="KAI5408660.1"/>
    <property type="molecule type" value="Genomic_DNA"/>
</dbReference>
<gene>
    <name evidence="5" type="ORF">KIW84_054482</name>
    <name evidence="6" type="ORF">KIW84_054484</name>
</gene>
<dbReference type="Proteomes" id="UP001058974">
    <property type="component" value="Chromosome 5"/>
</dbReference>
<dbReference type="GO" id="GO:0051082">
    <property type="term" value="F:unfolded protein binding"/>
    <property type="evidence" value="ECO:0007669"/>
    <property type="project" value="InterPro"/>
</dbReference>
<dbReference type="GO" id="GO:0005524">
    <property type="term" value="F:ATP binding"/>
    <property type="evidence" value="ECO:0007669"/>
    <property type="project" value="UniProtKB-KW"/>
</dbReference>
<proteinExistence type="inferred from homology"/>
<evidence type="ECO:0000256" key="2">
    <source>
        <dbReference type="ARBA" id="ARBA00022741"/>
    </source>
</evidence>
<dbReference type="InterPro" id="IPR019805">
    <property type="entry name" value="Heat_shock_protein_90_CS"/>
</dbReference>
<keyword evidence="4" id="KW-0143">Chaperone</keyword>
<dbReference type="PRINTS" id="PR00775">
    <property type="entry name" value="HEATSHOCK90"/>
</dbReference>
<sequence length="205" mass="23140">MDGFPAIAWAVTYFAEIEDLSPIESSCCRPPSECGYPAVNASYYDLSFHPVSPNHDCKRYKKILELSNAIVVILARPAVRNIRRRKFEAAVSFQSDPDVVIAKLSSGMAVIQSAPILQHCQQFASSSPPAEKFEYQAEFSRLMDLIVNSLYSNKEVFLRELISNASDALDKLRFFSVTELDLMKDAIDFDIRIQADKDNGDHHYH</sequence>
<evidence type="ECO:0000256" key="1">
    <source>
        <dbReference type="ARBA" id="ARBA00008239"/>
    </source>
</evidence>
<keyword evidence="2" id="KW-0547">Nucleotide-binding</keyword>
<dbReference type="EMBL" id="JAMSHJ010000005">
    <property type="protein sequence ID" value="KAI5408662.1"/>
    <property type="molecule type" value="Genomic_DNA"/>
</dbReference>
<evidence type="ECO:0000313" key="6">
    <source>
        <dbReference type="EMBL" id="KAI5408662.1"/>
    </source>
</evidence>
<protein>
    <submittedName>
        <fullName evidence="6">Uncharacterized protein</fullName>
    </submittedName>
</protein>
<keyword evidence="3" id="KW-0067">ATP-binding</keyword>
<dbReference type="PROSITE" id="PS00298">
    <property type="entry name" value="HSP90"/>
    <property type="match status" value="1"/>
</dbReference>
<keyword evidence="7" id="KW-1185">Reference proteome</keyword>
<dbReference type="PANTHER" id="PTHR11528">
    <property type="entry name" value="HEAT SHOCK PROTEIN 90 FAMILY MEMBER"/>
    <property type="match status" value="1"/>
</dbReference>
<dbReference type="InterPro" id="IPR001404">
    <property type="entry name" value="Hsp90_fam"/>
</dbReference>
<dbReference type="Gene3D" id="3.30.565.10">
    <property type="entry name" value="Histidine kinase-like ATPase, C-terminal domain"/>
    <property type="match status" value="1"/>
</dbReference>
<dbReference type="GO" id="GO:0016887">
    <property type="term" value="F:ATP hydrolysis activity"/>
    <property type="evidence" value="ECO:0007669"/>
    <property type="project" value="InterPro"/>
</dbReference>
<dbReference type="Gramene" id="Psat05G0448400-T1">
    <property type="protein sequence ID" value="KAI5408662.1"/>
    <property type="gene ID" value="KIW84_054484"/>
</dbReference>
<organism evidence="6 7">
    <name type="scientific">Pisum sativum</name>
    <name type="common">Garden pea</name>
    <name type="synonym">Lathyrus oleraceus</name>
    <dbReference type="NCBI Taxonomy" id="3888"/>
    <lineage>
        <taxon>Eukaryota</taxon>
        <taxon>Viridiplantae</taxon>
        <taxon>Streptophyta</taxon>
        <taxon>Embryophyta</taxon>
        <taxon>Tracheophyta</taxon>
        <taxon>Spermatophyta</taxon>
        <taxon>Magnoliopsida</taxon>
        <taxon>eudicotyledons</taxon>
        <taxon>Gunneridae</taxon>
        <taxon>Pentapetalae</taxon>
        <taxon>rosids</taxon>
        <taxon>fabids</taxon>
        <taxon>Fabales</taxon>
        <taxon>Fabaceae</taxon>
        <taxon>Papilionoideae</taxon>
        <taxon>50 kb inversion clade</taxon>
        <taxon>NPAAA clade</taxon>
        <taxon>Hologalegina</taxon>
        <taxon>IRL clade</taxon>
        <taxon>Fabeae</taxon>
        <taxon>Lathyrus</taxon>
    </lineage>
</organism>
<evidence type="ECO:0000313" key="5">
    <source>
        <dbReference type="EMBL" id="KAI5408660.1"/>
    </source>
</evidence>
<dbReference type="GO" id="GO:0140662">
    <property type="term" value="F:ATP-dependent protein folding chaperone"/>
    <property type="evidence" value="ECO:0007669"/>
    <property type="project" value="InterPro"/>
</dbReference>
<dbReference type="InterPro" id="IPR020575">
    <property type="entry name" value="Hsp90_N"/>
</dbReference>
<reference evidence="6 7" key="1">
    <citation type="journal article" date="2022" name="Nat. Genet.">
        <title>Improved pea reference genome and pan-genome highlight genomic features and evolutionary characteristics.</title>
        <authorList>
            <person name="Yang T."/>
            <person name="Liu R."/>
            <person name="Luo Y."/>
            <person name="Hu S."/>
            <person name="Wang D."/>
            <person name="Wang C."/>
            <person name="Pandey M.K."/>
            <person name="Ge S."/>
            <person name="Xu Q."/>
            <person name="Li N."/>
            <person name="Li G."/>
            <person name="Huang Y."/>
            <person name="Saxena R.K."/>
            <person name="Ji Y."/>
            <person name="Li M."/>
            <person name="Yan X."/>
            <person name="He Y."/>
            <person name="Liu Y."/>
            <person name="Wang X."/>
            <person name="Xiang C."/>
            <person name="Varshney R.K."/>
            <person name="Ding H."/>
            <person name="Gao S."/>
            <person name="Zong X."/>
        </authorList>
    </citation>
    <scope>NUCLEOTIDE SEQUENCE [LARGE SCALE GENOMIC DNA]</scope>
    <source>
        <strain evidence="6 7">cv. Zhongwan 6</strain>
    </source>
</reference>
<comment type="similarity">
    <text evidence="1">Belongs to the heat shock protein 90 family.</text>
</comment>